<dbReference type="Gene3D" id="3.40.1050.10">
    <property type="entry name" value="Carbonic anhydrase"/>
    <property type="match status" value="1"/>
</dbReference>
<evidence type="ECO:0000313" key="5">
    <source>
        <dbReference type="EMBL" id="THV40813.1"/>
    </source>
</evidence>
<organism evidence="5 6">
    <name type="scientific">Glycomyces buryatensis</name>
    <dbReference type="NCBI Taxonomy" id="2570927"/>
    <lineage>
        <taxon>Bacteria</taxon>
        <taxon>Bacillati</taxon>
        <taxon>Actinomycetota</taxon>
        <taxon>Actinomycetes</taxon>
        <taxon>Glycomycetales</taxon>
        <taxon>Glycomycetaceae</taxon>
        <taxon>Glycomyces</taxon>
    </lineage>
</organism>
<evidence type="ECO:0000256" key="3">
    <source>
        <dbReference type="PIRSR" id="PIRSR601765-1"/>
    </source>
</evidence>
<comment type="cofactor">
    <cofactor evidence="3">
        <name>Zn(2+)</name>
        <dbReference type="ChEBI" id="CHEBI:29105"/>
    </cofactor>
    <text evidence="3">Binds 1 zinc ion per subunit.</text>
</comment>
<dbReference type="Pfam" id="PF00484">
    <property type="entry name" value="Pro_CA"/>
    <property type="match status" value="1"/>
</dbReference>
<dbReference type="OrthoDB" id="9797527at2"/>
<accession>A0A4S8Q8T3</accession>
<feature type="binding site" evidence="3">
    <location>
        <position position="105"/>
    </location>
    <ligand>
        <name>Zn(2+)</name>
        <dbReference type="ChEBI" id="CHEBI:29105"/>
    </ligand>
</feature>
<feature type="binding site" evidence="3">
    <location>
        <position position="107"/>
    </location>
    <ligand>
        <name>Zn(2+)</name>
        <dbReference type="ChEBI" id="CHEBI:29105"/>
    </ligand>
</feature>
<dbReference type="SMART" id="SM00947">
    <property type="entry name" value="Pro_CA"/>
    <property type="match status" value="1"/>
</dbReference>
<dbReference type="InterPro" id="IPR036874">
    <property type="entry name" value="Carbonic_anhydrase_sf"/>
</dbReference>
<dbReference type="EMBL" id="STGY01000055">
    <property type="protein sequence ID" value="THV40813.1"/>
    <property type="molecule type" value="Genomic_DNA"/>
</dbReference>
<dbReference type="SUPFAM" id="SSF53056">
    <property type="entry name" value="beta-carbonic anhydrase, cab"/>
    <property type="match status" value="1"/>
</dbReference>
<evidence type="ECO:0000313" key="6">
    <source>
        <dbReference type="Proteomes" id="UP000308760"/>
    </source>
</evidence>
<feature type="binding site" evidence="3">
    <location>
        <position position="158"/>
    </location>
    <ligand>
        <name>Zn(2+)</name>
        <dbReference type="ChEBI" id="CHEBI:29105"/>
    </ligand>
</feature>
<keyword evidence="3" id="KW-0862">Zinc</keyword>
<dbReference type="PANTHER" id="PTHR11002:SF79">
    <property type="entry name" value="CARBONIC ANHYDRASE 2"/>
    <property type="match status" value="1"/>
</dbReference>
<evidence type="ECO:0000256" key="2">
    <source>
        <dbReference type="ARBA" id="ARBA00024993"/>
    </source>
</evidence>
<dbReference type="InterPro" id="IPR001765">
    <property type="entry name" value="Carbonic_anhydrase"/>
</dbReference>
<protein>
    <submittedName>
        <fullName evidence="5">Carbonic anhydrase</fullName>
    </submittedName>
</protein>
<dbReference type="PROSITE" id="PS51257">
    <property type="entry name" value="PROKAR_LIPOPROTEIN"/>
    <property type="match status" value="1"/>
</dbReference>
<evidence type="ECO:0000256" key="1">
    <source>
        <dbReference type="ARBA" id="ARBA00006217"/>
    </source>
</evidence>
<comment type="function">
    <text evidence="2">Catalyzes the reversible hydration of carbon dioxide to form bicarbonate.</text>
</comment>
<comment type="caution">
    <text evidence="5">The sequence shown here is derived from an EMBL/GenBank/DDBJ whole genome shotgun (WGS) entry which is preliminary data.</text>
</comment>
<keyword evidence="6" id="KW-1185">Reference proteome</keyword>
<feature type="binding site" evidence="3">
    <location>
        <position position="161"/>
    </location>
    <ligand>
        <name>Zn(2+)</name>
        <dbReference type="ChEBI" id="CHEBI:29105"/>
    </ligand>
</feature>
<dbReference type="AlphaFoldDB" id="A0A4S8Q8T3"/>
<evidence type="ECO:0000256" key="4">
    <source>
        <dbReference type="SAM" id="MobiDB-lite"/>
    </source>
</evidence>
<proteinExistence type="inferred from homology"/>
<sequence length="252" mass="26352">MVNNSLKSSRRGLISGIGAVGLGAALTACSADDQGGQGGSADPTAASTDAAATTTPPTTATEAWDRLVEGNARWAAGEATHPNTTPESREALLDTQSPWAIVFGCVDSRVAPELVFDTGNGELMIVRTAGSTFDELVAESVVYGPLAIGTPLVVVLGHQHCGAVTHAYEALHADAEDDDPFDEIVEAIEPAYEAIEDTGEEETDVEAMIRANVLLVVEDLKKQPEFADPIANGLEIVGAYYSIETGLVERVE</sequence>
<dbReference type="GO" id="GO:0004089">
    <property type="term" value="F:carbonate dehydratase activity"/>
    <property type="evidence" value="ECO:0007669"/>
    <property type="project" value="InterPro"/>
</dbReference>
<dbReference type="Proteomes" id="UP000308760">
    <property type="component" value="Unassembled WGS sequence"/>
</dbReference>
<feature type="region of interest" description="Disordered" evidence="4">
    <location>
        <begin position="32"/>
        <end position="60"/>
    </location>
</feature>
<comment type="similarity">
    <text evidence="1">Belongs to the beta-class carbonic anhydrase family.</text>
</comment>
<name>A0A4S8Q8T3_9ACTN</name>
<gene>
    <name evidence="5" type="ORF">FAB82_14290</name>
</gene>
<dbReference type="RefSeq" id="WP_136535212.1">
    <property type="nucleotide sequence ID" value="NZ_STGY01000055.1"/>
</dbReference>
<dbReference type="GO" id="GO:0008270">
    <property type="term" value="F:zinc ion binding"/>
    <property type="evidence" value="ECO:0007669"/>
    <property type="project" value="InterPro"/>
</dbReference>
<reference evidence="6" key="1">
    <citation type="submission" date="2019-04" db="EMBL/GenBank/DDBJ databases">
        <title>Nocardioides xinjiangensis sp. nov.</title>
        <authorList>
            <person name="Liu S."/>
        </authorList>
    </citation>
    <scope>NUCLEOTIDE SEQUENCE [LARGE SCALE GENOMIC DNA]</scope>
    <source>
        <strain evidence="6">18</strain>
    </source>
</reference>
<dbReference type="PANTHER" id="PTHR11002">
    <property type="entry name" value="CARBONIC ANHYDRASE"/>
    <property type="match status" value="1"/>
</dbReference>
<keyword evidence="3" id="KW-0479">Metal-binding</keyword>
<reference evidence="5 6" key="2">
    <citation type="submission" date="2019-05" db="EMBL/GenBank/DDBJ databases">
        <title>Glycomyces buryatensis sp. nov.</title>
        <authorList>
            <person name="Nikitina E."/>
        </authorList>
    </citation>
    <scope>NUCLEOTIDE SEQUENCE [LARGE SCALE GENOMIC DNA]</scope>
    <source>
        <strain evidence="5 6">18</strain>
    </source>
</reference>